<dbReference type="AlphaFoldDB" id="A0A0U3T184"/>
<organism evidence="1 2">
    <name type="scientific">Aeromicrobium erythreum</name>
    <dbReference type="NCBI Taxonomy" id="2041"/>
    <lineage>
        <taxon>Bacteria</taxon>
        <taxon>Bacillati</taxon>
        <taxon>Actinomycetota</taxon>
        <taxon>Actinomycetes</taxon>
        <taxon>Propionibacteriales</taxon>
        <taxon>Nocardioidaceae</taxon>
        <taxon>Aeromicrobium</taxon>
    </lineage>
</organism>
<accession>A0A0U3T184</accession>
<name>A0A0U3T184_9ACTN</name>
<evidence type="ECO:0000313" key="1">
    <source>
        <dbReference type="EMBL" id="ALX04488.1"/>
    </source>
</evidence>
<keyword evidence="2" id="KW-1185">Reference proteome</keyword>
<evidence type="ECO:0000313" key="2">
    <source>
        <dbReference type="Proteomes" id="UP000067689"/>
    </source>
</evidence>
<dbReference type="RefSeq" id="WP_067856525.1">
    <property type="nucleotide sequence ID" value="NZ_CP011502.1"/>
</dbReference>
<dbReference type="OrthoDB" id="9985121at2"/>
<gene>
    <name evidence="1" type="ORF">AERYTH_07190</name>
</gene>
<dbReference type="KEGG" id="aer:AERYTH_07190"/>
<dbReference type="EMBL" id="CP011502">
    <property type="protein sequence ID" value="ALX04488.1"/>
    <property type="molecule type" value="Genomic_DNA"/>
</dbReference>
<sequence>MTRRRLLALVLAPTLLLGLGLGAALVVDARARQVDVDRADAVALRYEERLSHYREVVVRELEAADATDPDAVARVLARHRDDVPTLGATSQRGAAASPDYGAARREQSVVTEAMDRLDDVVVDTRAAQRYLVAARRALEVDPNALAPGTFVTSGAPLRAQLLPPMRTTLASFEAVEAPRDAAAVRDAVRRALTHVITEAEALAARLDAGQSGSFQYAEEYAAARTAVTQYEERTRADLREALDNVLAGDGVGR</sequence>
<dbReference type="PATRIC" id="fig|2041.4.peg.1511"/>
<proteinExistence type="predicted"/>
<reference evidence="1 2" key="1">
    <citation type="journal article" date="1991" name="Int. J. Syst. Bacteriol.">
        <title>Description of the erythromycin-producing bacterium Arthrobacter sp. strain NRRL B-3381 as Aeromicrobium erythreum gen. nov., sp. nov.</title>
        <authorList>
            <person name="Miller E.S."/>
            <person name="Woese C.R."/>
            <person name="Brenner S."/>
        </authorList>
    </citation>
    <scope>NUCLEOTIDE SEQUENCE [LARGE SCALE GENOMIC DNA]</scope>
    <source>
        <strain evidence="1 2">AR18</strain>
    </source>
</reference>
<protein>
    <submittedName>
        <fullName evidence="1">Uncharacterized protein</fullName>
    </submittedName>
</protein>
<dbReference type="STRING" id="2041.AERYTH_07190"/>
<dbReference type="Proteomes" id="UP000067689">
    <property type="component" value="Chromosome"/>
</dbReference>